<evidence type="ECO:0000313" key="2">
    <source>
        <dbReference type="Proteomes" id="UP000679575"/>
    </source>
</evidence>
<gene>
    <name evidence="1" type="ORF">KDN34_13045</name>
</gene>
<organism evidence="1 2">
    <name type="scientific">Shewanella yunxiaonensis</name>
    <dbReference type="NCBI Taxonomy" id="2829809"/>
    <lineage>
        <taxon>Bacteria</taxon>
        <taxon>Pseudomonadati</taxon>
        <taxon>Pseudomonadota</taxon>
        <taxon>Gammaproteobacteria</taxon>
        <taxon>Alteromonadales</taxon>
        <taxon>Shewanellaceae</taxon>
        <taxon>Shewanella</taxon>
    </lineage>
</organism>
<dbReference type="RefSeq" id="WP_212594166.1">
    <property type="nucleotide sequence ID" value="NZ_CP073587.1"/>
</dbReference>
<accession>A0ABX7YQT3</accession>
<name>A0ABX7YQT3_9GAMM</name>
<evidence type="ECO:0008006" key="3">
    <source>
        <dbReference type="Google" id="ProtNLM"/>
    </source>
</evidence>
<sequence>MAYHLHLDFENKEYFLSDGAWSTKETIQGLLLPIGAYQHADEKSAWNAVDELKSLVDEILDKVEIEWNDWMTQKPTFIYKEDVKLLIRKLKEEFYVNSYLSYLDNKKISEGHKQVARGEFFSQDIPCMRDEGGFAFD</sequence>
<dbReference type="EMBL" id="CP073587">
    <property type="protein sequence ID" value="QUN05130.1"/>
    <property type="molecule type" value="Genomic_DNA"/>
</dbReference>
<protein>
    <recommendedName>
        <fullName evidence="3">DUF2262 domain-containing protein</fullName>
    </recommendedName>
</protein>
<evidence type="ECO:0000313" key="1">
    <source>
        <dbReference type="EMBL" id="QUN05130.1"/>
    </source>
</evidence>
<dbReference type="Proteomes" id="UP000679575">
    <property type="component" value="Chromosome"/>
</dbReference>
<keyword evidence="2" id="KW-1185">Reference proteome</keyword>
<proteinExistence type="predicted"/>
<reference evidence="1 2" key="1">
    <citation type="submission" date="2021-04" db="EMBL/GenBank/DDBJ databases">
        <title>Novel species identification of genus Shewanella.</title>
        <authorList>
            <person name="Liu G."/>
        </authorList>
    </citation>
    <scope>NUCLEOTIDE SEQUENCE [LARGE SCALE GENOMIC DNA]</scope>
    <source>
        <strain evidence="1 2">FJAT-54481</strain>
    </source>
</reference>